<accession>A0ABQ4CAE3</accession>
<comment type="caution">
    <text evidence="2">The sequence shown here is derived from an EMBL/GenBank/DDBJ whole genome shotgun (WGS) entry which is preliminary data.</text>
</comment>
<protein>
    <submittedName>
        <fullName evidence="2">Uncharacterized protein</fullName>
    </submittedName>
</protein>
<feature type="transmembrane region" description="Helical" evidence="1">
    <location>
        <begin position="32"/>
        <end position="52"/>
    </location>
</feature>
<sequence length="54" mass="5272">MSSVVPVLLLALAGILSGGAYSLHKQGASRGAVGFVGLLALLALGGGVLWLLPS</sequence>
<reference evidence="2 3" key="1">
    <citation type="submission" date="2021-01" db="EMBL/GenBank/DDBJ databases">
        <title>Whole genome shotgun sequence of Asanoa iriomotensis NBRC 100142.</title>
        <authorList>
            <person name="Komaki H."/>
            <person name="Tamura T."/>
        </authorList>
    </citation>
    <scope>NUCLEOTIDE SEQUENCE [LARGE SCALE GENOMIC DNA]</scope>
    <source>
        <strain evidence="2 3">NBRC 100142</strain>
    </source>
</reference>
<keyword evidence="1" id="KW-0812">Transmembrane</keyword>
<dbReference type="RefSeq" id="WP_203706541.1">
    <property type="nucleotide sequence ID" value="NZ_BAAALU010000035.1"/>
</dbReference>
<proteinExistence type="predicted"/>
<evidence type="ECO:0000313" key="3">
    <source>
        <dbReference type="Proteomes" id="UP000624325"/>
    </source>
</evidence>
<keyword evidence="1" id="KW-0472">Membrane</keyword>
<keyword evidence="1" id="KW-1133">Transmembrane helix</keyword>
<dbReference type="Proteomes" id="UP000624325">
    <property type="component" value="Unassembled WGS sequence"/>
</dbReference>
<organism evidence="2 3">
    <name type="scientific">Asanoa iriomotensis</name>
    <dbReference type="NCBI Taxonomy" id="234613"/>
    <lineage>
        <taxon>Bacteria</taxon>
        <taxon>Bacillati</taxon>
        <taxon>Actinomycetota</taxon>
        <taxon>Actinomycetes</taxon>
        <taxon>Micromonosporales</taxon>
        <taxon>Micromonosporaceae</taxon>
        <taxon>Asanoa</taxon>
    </lineage>
</organism>
<name>A0ABQ4CAE3_9ACTN</name>
<dbReference type="EMBL" id="BONC01000052">
    <property type="protein sequence ID" value="GIF59714.1"/>
    <property type="molecule type" value="Genomic_DNA"/>
</dbReference>
<evidence type="ECO:0000256" key="1">
    <source>
        <dbReference type="SAM" id="Phobius"/>
    </source>
</evidence>
<evidence type="ECO:0000313" key="2">
    <source>
        <dbReference type="EMBL" id="GIF59714.1"/>
    </source>
</evidence>
<keyword evidence="3" id="KW-1185">Reference proteome</keyword>
<gene>
    <name evidence="2" type="ORF">Air01nite_58090</name>
</gene>